<dbReference type="PANTHER" id="PTHR30575:SF0">
    <property type="entry name" value="XAA-ARG DIPEPTIDASE"/>
    <property type="match status" value="1"/>
</dbReference>
<reference evidence="3 4" key="1">
    <citation type="submission" date="2017-02" db="EMBL/GenBank/DDBJ databases">
        <title>Ketogulonicigenium robustum SPU B003 Genome sequencing and assembly.</title>
        <authorList>
            <person name="Li Y."/>
            <person name="Liu L."/>
            <person name="Wang C."/>
            <person name="Zhang M."/>
            <person name="Zhang T."/>
            <person name="Zhang Y."/>
        </authorList>
    </citation>
    <scope>NUCLEOTIDE SEQUENCE [LARGE SCALE GENOMIC DNA]</scope>
    <source>
        <strain evidence="3 4">SPU_B003</strain>
        <plasmid evidence="3 4">unnamed1</plasmid>
    </source>
</reference>
<evidence type="ECO:0000313" key="3">
    <source>
        <dbReference type="EMBL" id="ARO15815.1"/>
    </source>
</evidence>
<dbReference type="Pfam" id="PF01546">
    <property type="entry name" value="Peptidase_M20"/>
    <property type="match status" value="1"/>
</dbReference>
<dbReference type="FunFam" id="3.30.70.360:FF:000004">
    <property type="entry name" value="Peptidase M20 domain-containing protein 2"/>
    <property type="match status" value="1"/>
</dbReference>
<dbReference type="Gene3D" id="3.40.630.10">
    <property type="entry name" value="Zn peptidases"/>
    <property type="match status" value="1"/>
</dbReference>
<protein>
    <submittedName>
        <fullName evidence="3">Aminobenzoyl-glutamate utilization protein B</fullName>
    </submittedName>
</protein>
<dbReference type="Pfam" id="PF07687">
    <property type="entry name" value="M20_dimer"/>
    <property type="match status" value="1"/>
</dbReference>
<dbReference type="PANTHER" id="PTHR30575">
    <property type="entry name" value="PEPTIDASE M20"/>
    <property type="match status" value="1"/>
</dbReference>
<dbReference type="Proteomes" id="UP000242447">
    <property type="component" value="Plasmid unnamed1"/>
</dbReference>
<keyword evidence="3" id="KW-0614">Plasmid</keyword>
<dbReference type="GO" id="GO:0016805">
    <property type="term" value="F:dipeptidase activity"/>
    <property type="evidence" value="ECO:0007669"/>
    <property type="project" value="TreeGrafter"/>
</dbReference>
<keyword evidence="1" id="KW-0378">Hydrolase</keyword>
<dbReference type="SUPFAM" id="SSF55031">
    <property type="entry name" value="Bacterial exopeptidase dimerisation domain"/>
    <property type="match status" value="1"/>
</dbReference>
<accession>A0A1W6P2S7</accession>
<gene>
    <name evidence="3" type="primary">abgB</name>
    <name evidence="3" type="ORF">BVG79_p1000013</name>
</gene>
<dbReference type="CDD" id="cd05673">
    <property type="entry name" value="M20_Acy1L2_AbgB"/>
    <property type="match status" value="1"/>
</dbReference>
<sequence length="502" mass="52926">MTLTNTALGLARAAAHPARNHSHSHEVPVKNADTIWDDVDAKGAAFAAFSDIIWGIPEIAYTEYRSVAAHHDMLAAEGFTITQNVAGIPTAIMGEAGSGGPVIAILGEYDALPGLSQESGVAEHRPLPGNGAGHACGHNLHGAASMLAATAVKDWLARNGLAGRVRYYGCPAEEGGAAKSFMARAGAFADVDIAICWHPATFTRVDEGLSLANTRMDFAFTGRASHASAAPHLGRSALDAVELMNVGVNYLREHVPSDSRIHYAMLDAGGIAPNVVQARAKVRYAIRASTLHGMFALNERVKKIAHGAAMMTETQVDISIMSAVSNMLANTPLKDATQACLDRLGGVPFDAADRAFASQIQATLHPDDIENDFRAAGEDPHTAPLHDGVIPQHQRGELMLGSTDVGDVSWVVPTVQTWVATHAIGTPGHSWQITAQGKMPAAHKGMIHAAKIMASTAAEVLTNPALLVAAKADHQRRIAKTPYVCPIPADVTPPLQPRPEQA</sequence>
<dbReference type="GO" id="GO:0071713">
    <property type="term" value="F:para-aminobenzoyl-glutamate hydrolase activity"/>
    <property type="evidence" value="ECO:0007669"/>
    <property type="project" value="TreeGrafter"/>
</dbReference>
<dbReference type="AlphaFoldDB" id="A0A1W6P2S7"/>
<dbReference type="Gene3D" id="3.30.70.360">
    <property type="match status" value="1"/>
</dbReference>
<name>A0A1W6P2S7_9RHOB</name>
<dbReference type="SUPFAM" id="SSF53187">
    <property type="entry name" value="Zn-dependent exopeptidases"/>
    <property type="match status" value="1"/>
</dbReference>
<dbReference type="InterPro" id="IPR017145">
    <property type="entry name" value="Aminobenzoyl-glu_utiliz_pB"/>
</dbReference>
<dbReference type="InterPro" id="IPR052030">
    <property type="entry name" value="Peptidase_M20/M20A_hydrolases"/>
</dbReference>
<dbReference type="GO" id="GO:0046657">
    <property type="term" value="P:folic acid catabolic process"/>
    <property type="evidence" value="ECO:0007669"/>
    <property type="project" value="TreeGrafter"/>
</dbReference>
<dbReference type="InterPro" id="IPR011650">
    <property type="entry name" value="Peptidase_M20_dimer"/>
</dbReference>
<dbReference type="KEGG" id="kro:BVG79_p1000013"/>
<proteinExistence type="predicted"/>
<evidence type="ECO:0000259" key="2">
    <source>
        <dbReference type="Pfam" id="PF07687"/>
    </source>
</evidence>
<dbReference type="EMBL" id="CP019938">
    <property type="protein sequence ID" value="ARO15815.1"/>
    <property type="molecule type" value="Genomic_DNA"/>
</dbReference>
<dbReference type="PIRSF" id="PIRSF037227">
    <property type="entry name" value="Aminobenzoyl-glu_utiliz_pB"/>
    <property type="match status" value="1"/>
</dbReference>
<feature type="domain" description="Peptidase M20 dimerisation" evidence="2">
    <location>
        <begin position="217"/>
        <end position="304"/>
    </location>
</feature>
<dbReference type="GO" id="GO:0005737">
    <property type="term" value="C:cytoplasm"/>
    <property type="evidence" value="ECO:0007669"/>
    <property type="project" value="TreeGrafter"/>
</dbReference>
<dbReference type="InterPro" id="IPR017439">
    <property type="entry name" value="Amidohydrolase"/>
</dbReference>
<organism evidence="3 4">
    <name type="scientific">Ketogulonicigenium robustum</name>
    <dbReference type="NCBI Taxonomy" id="92947"/>
    <lineage>
        <taxon>Bacteria</taxon>
        <taxon>Pseudomonadati</taxon>
        <taxon>Pseudomonadota</taxon>
        <taxon>Alphaproteobacteria</taxon>
        <taxon>Rhodobacterales</taxon>
        <taxon>Roseobacteraceae</taxon>
        <taxon>Ketogulonicigenium</taxon>
    </lineage>
</organism>
<dbReference type="InterPro" id="IPR002933">
    <property type="entry name" value="Peptidase_M20"/>
</dbReference>
<dbReference type="InterPro" id="IPR036264">
    <property type="entry name" value="Bact_exopeptidase_dim_dom"/>
</dbReference>
<geneLocation type="plasmid" evidence="3">
    <name>unnamed1</name>
</geneLocation>
<evidence type="ECO:0000313" key="4">
    <source>
        <dbReference type="Proteomes" id="UP000242447"/>
    </source>
</evidence>
<evidence type="ECO:0000256" key="1">
    <source>
        <dbReference type="ARBA" id="ARBA00022801"/>
    </source>
</evidence>
<dbReference type="NCBIfam" id="TIGR01891">
    <property type="entry name" value="amidohydrolases"/>
    <property type="match status" value="1"/>
</dbReference>
<keyword evidence="4" id="KW-1185">Reference proteome</keyword>